<dbReference type="GO" id="GO:0004312">
    <property type="term" value="F:fatty acid synthase activity"/>
    <property type="evidence" value="ECO:0007669"/>
    <property type="project" value="TreeGrafter"/>
</dbReference>
<keyword evidence="4" id="KW-0521">NADP</keyword>
<dbReference type="SMART" id="SM00827">
    <property type="entry name" value="PKS_AT"/>
    <property type="match status" value="1"/>
</dbReference>
<dbReference type="Pfam" id="PF13602">
    <property type="entry name" value="ADH_zinc_N_2"/>
    <property type="match status" value="1"/>
</dbReference>
<dbReference type="InterPro" id="IPR002364">
    <property type="entry name" value="Quin_OxRdtase/zeta-crystal_CS"/>
</dbReference>
<dbReference type="InterPro" id="IPR013968">
    <property type="entry name" value="PKS_KR"/>
</dbReference>
<dbReference type="InterPro" id="IPR014030">
    <property type="entry name" value="Ketoacyl_synth_N"/>
</dbReference>
<accession>A0A7W6K5W0</accession>
<dbReference type="SUPFAM" id="SSF53901">
    <property type="entry name" value="Thiolase-like"/>
    <property type="match status" value="1"/>
</dbReference>
<keyword evidence="5" id="KW-0511">Multifunctional enzyme</keyword>
<keyword evidence="1" id="KW-0596">Phosphopantetheine</keyword>
<dbReference type="InterPro" id="IPR020843">
    <property type="entry name" value="ER"/>
</dbReference>
<dbReference type="Pfam" id="PF00109">
    <property type="entry name" value="ketoacyl-synt"/>
    <property type="match status" value="1"/>
</dbReference>
<dbReference type="PROSITE" id="PS52019">
    <property type="entry name" value="PKS_MFAS_DH"/>
    <property type="match status" value="1"/>
</dbReference>
<dbReference type="Gene3D" id="3.30.70.3290">
    <property type="match status" value="1"/>
</dbReference>
<dbReference type="SUPFAM" id="SSF51735">
    <property type="entry name" value="NAD(P)-binding Rossmann-fold domains"/>
    <property type="match status" value="3"/>
</dbReference>
<dbReference type="SMART" id="SM00826">
    <property type="entry name" value="PKS_DH"/>
    <property type="match status" value="1"/>
</dbReference>
<evidence type="ECO:0000313" key="12">
    <source>
        <dbReference type="Proteomes" id="UP000584824"/>
    </source>
</evidence>
<dbReference type="InterPro" id="IPR001227">
    <property type="entry name" value="Ac_transferase_dom_sf"/>
</dbReference>
<dbReference type="Pfam" id="PF14765">
    <property type="entry name" value="PS-DH"/>
    <property type="match status" value="1"/>
</dbReference>
<dbReference type="InterPro" id="IPR013154">
    <property type="entry name" value="ADH-like_N"/>
</dbReference>
<dbReference type="InterPro" id="IPR050091">
    <property type="entry name" value="PKS_NRPS_Biosynth_Enz"/>
</dbReference>
<dbReference type="InterPro" id="IPR049900">
    <property type="entry name" value="PKS_mFAS_DH"/>
</dbReference>
<dbReference type="InterPro" id="IPR016035">
    <property type="entry name" value="Acyl_Trfase/lysoPLipase"/>
</dbReference>
<dbReference type="InterPro" id="IPR018201">
    <property type="entry name" value="Ketoacyl_synth_AS"/>
</dbReference>
<dbReference type="InterPro" id="IPR049552">
    <property type="entry name" value="PKS_DH_N"/>
</dbReference>
<proteinExistence type="predicted"/>
<dbReference type="PROSITE" id="PS00606">
    <property type="entry name" value="KS3_1"/>
    <property type="match status" value="1"/>
</dbReference>
<dbReference type="Gene3D" id="3.40.50.720">
    <property type="entry name" value="NAD(P)-binding Rossmann-like Domain"/>
    <property type="match status" value="3"/>
</dbReference>
<dbReference type="PROSITE" id="PS00012">
    <property type="entry name" value="PHOSPHOPANTETHEINE"/>
    <property type="match status" value="1"/>
</dbReference>
<dbReference type="InterPro" id="IPR016039">
    <property type="entry name" value="Thiolase-like"/>
</dbReference>
<dbReference type="Pfam" id="PF02801">
    <property type="entry name" value="Ketoacyl-synt_C"/>
    <property type="match status" value="1"/>
</dbReference>
<protein>
    <submittedName>
        <fullName evidence="11">Acyl transferase domain-containing protein/NADPH:quinone reductase-like Zn-dependent oxidoreductase/acyl carrier protein</fullName>
    </submittedName>
</protein>
<dbReference type="Gene3D" id="1.10.1200.10">
    <property type="entry name" value="ACP-like"/>
    <property type="match status" value="1"/>
</dbReference>
<dbReference type="InterPro" id="IPR036736">
    <property type="entry name" value="ACP-like_sf"/>
</dbReference>
<evidence type="ECO:0000259" key="8">
    <source>
        <dbReference type="PROSITE" id="PS50075"/>
    </source>
</evidence>
<dbReference type="GO" id="GO:0008270">
    <property type="term" value="F:zinc ion binding"/>
    <property type="evidence" value="ECO:0007669"/>
    <property type="project" value="InterPro"/>
</dbReference>
<comment type="caution">
    <text evidence="11">The sequence shown here is derived from an EMBL/GenBank/DDBJ whole genome shotgun (WGS) entry which is preliminary data.</text>
</comment>
<feature type="region of interest" description="N-terminal hotdog fold" evidence="7">
    <location>
        <begin position="880"/>
        <end position="1006"/>
    </location>
</feature>
<dbReference type="SUPFAM" id="SSF52151">
    <property type="entry name" value="FabD/lysophospholipase-like"/>
    <property type="match status" value="1"/>
</dbReference>
<dbReference type="InterPro" id="IPR029063">
    <property type="entry name" value="SAM-dependent_MTases_sf"/>
</dbReference>
<dbReference type="Gene3D" id="3.90.180.10">
    <property type="entry name" value="Medium-chain alcohol dehydrogenases, catalytic domain"/>
    <property type="match status" value="1"/>
</dbReference>
<evidence type="ECO:0000256" key="6">
    <source>
        <dbReference type="ARBA" id="ARBA00023315"/>
    </source>
</evidence>
<dbReference type="EMBL" id="JACIDU010000030">
    <property type="protein sequence ID" value="MBB4105778.1"/>
    <property type="molecule type" value="Genomic_DNA"/>
</dbReference>
<dbReference type="SMART" id="SM00829">
    <property type="entry name" value="PKS_ER"/>
    <property type="match status" value="1"/>
</dbReference>
<feature type="active site" description="Proton donor; for dehydratase activity" evidence="7">
    <location>
        <position position="1081"/>
    </location>
</feature>
<dbReference type="GO" id="GO:0016491">
    <property type="term" value="F:oxidoreductase activity"/>
    <property type="evidence" value="ECO:0007669"/>
    <property type="project" value="InterPro"/>
</dbReference>
<dbReference type="PROSITE" id="PS52004">
    <property type="entry name" value="KS3_2"/>
    <property type="match status" value="1"/>
</dbReference>
<evidence type="ECO:0000256" key="3">
    <source>
        <dbReference type="ARBA" id="ARBA00022679"/>
    </source>
</evidence>
<dbReference type="SUPFAM" id="SSF47336">
    <property type="entry name" value="ACP-like"/>
    <property type="match status" value="1"/>
</dbReference>
<dbReference type="InterPro" id="IPR020807">
    <property type="entry name" value="PKS_DH"/>
</dbReference>
<dbReference type="SMART" id="SM00825">
    <property type="entry name" value="PKS_KS"/>
    <property type="match status" value="1"/>
</dbReference>
<keyword evidence="2" id="KW-0597">Phosphoprotein</keyword>
<dbReference type="InterPro" id="IPR057326">
    <property type="entry name" value="KR_dom"/>
</dbReference>
<dbReference type="SMART" id="SM00822">
    <property type="entry name" value="PKS_KR"/>
    <property type="match status" value="1"/>
</dbReference>
<dbReference type="InterPro" id="IPR006162">
    <property type="entry name" value="Ppantetheine_attach_site"/>
</dbReference>
<dbReference type="InterPro" id="IPR016036">
    <property type="entry name" value="Malonyl_transacylase_ACP-bd"/>
</dbReference>
<feature type="region of interest" description="C-terminal hotdog fold" evidence="7">
    <location>
        <begin position="1019"/>
        <end position="1166"/>
    </location>
</feature>
<evidence type="ECO:0000256" key="5">
    <source>
        <dbReference type="ARBA" id="ARBA00023268"/>
    </source>
</evidence>
<dbReference type="CDD" id="cd00833">
    <property type="entry name" value="PKS"/>
    <property type="match status" value="1"/>
</dbReference>
<evidence type="ECO:0000256" key="4">
    <source>
        <dbReference type="ARBA" id="ARBA00022857"/>
    </source>
</evidence>
<evidence type="ECO:0000256" key="7">
    <source>
        <dbReference type="PROSITE-ProRule" id="PRU01363"/>
    </source>
</evidence>
<feature type="active site" description="Proton acceptor; for dehydratase activity" evidence="7">
    <location>
        <position position="916"/>
    </location>
</feature>
<dbReference type="FunFam" id="3.40.50.720:FF:000209">
    <property type="entry name" value="Polyketide synthase Pks12"/>
    <property type="match status" value="1"/>
</dbReference>
<dbReference type="GO" id="GO:0004315">
    <property type="term" value="F:3-oxoacyl-[acyl-carrier-protein] synthase activity"/>
    <property type="evidence" value="ECO:0007669"/>
    <property type="project" value="InterPro"/>
</dbReference>
<dbReference type="InterPro" id="IPR020841">
    <property type="entry name" value="PKS_Beta-ketoAc_synthase_dom"/>
</dbReference>
<dbReference type="SUPFAM" id="SSF55048">
    <property type="entry name" value="Probable ACP-binding domain of malonyl-CoA ACP transacylase"/>
    <property type="match status" value="1"/>
</dbReference>
<dbReference type="Pfam" id="PF00550">
    <property type="entry name" value="PP-binding"/>
    <property type="match status" value="1"/>
</dbReference>
<dbReference type="InterPro" id="IPR042104">
    <property type="entry name" value="PKS_dehydratase_sf"/>
</dbReference>
<dbReference type="InterPro" id="IPR020806">
    <property type="entry name" value="PKS_PP-bd"/>
</dbReference>
<dbReference type="Proteomes" id="UP000584824">
    <property type="component" value="Unassembled WGS sequence"/>
</dbReference>
<dbReference type="InterPro" id="IPR036291">
    <property type="entry name" value="NAD(P)-bd_dom_sf"/>
</dbReference>
<dbReference type="InterPro" id="IPR014043">
    <property type="entry name" value="Acyl_transferase_dom"/>
</dbReference>
<dbReference type="PROSITE" id="PS50075">
    <property type="entry name" value="CARRIER"/>
    <property type="match status" value="1"/>
</dbReference>
<dbReference type="Pfam" id="PF08659">
    <property type="entry name" value="KR"/>
    <property type="match status" value="1"/>
</dbReference>
<dbReference type="Pfam" id="PF08240">
    <property type="entry name" value="ADH_N"/>
    <property type="match status" value="1"/>
</dbReference>
<dbReference type="SMART" id="SM00823">
    <property type="entry name" value="PKS_PP"/>
    <property type="match status" value="1"/>
</dbReference>
<feature type="domain" description="PKS/mFAS DH" evidence="10">
    <location>
        <begin position="880"/>
        <end position="1166"/>
    </location>
</feature>
<reference evidence="11 12" key="1">
    <citation type="submission" date="2020-08" db="EMBL/GenBank/DDBJ databases">
        <title>Genomic Encyclopedia of Type Strains, Phase IV (KMG-IV): sequencing the most valuable type-strain genomes for metagenomic binning, comparative biology and taxonomic classification.</title>
        <authorList>
            <person name="Goeker M."/>
        </authorList>
    </citation>
    <scope>NUCLEOTIDE SEQUENCE [LARGE SCALE GENOMIC DNA]</scope>
    <source>
        <strain evidence="11 12">DSM 26385</strain>
    </source>
</reference>
<feature type="domain" description="Ketosynthase family 3 (KS3)" evidence="9">
    <location>
        <begin position="1"/>
        <end position="422"/>
    </location>
</feature>
<dbReference type="PROSITE" id="PS01162">
    <property type="entry name" value="QOR_ZETA_CRYSTAL"/>
    <property type="match status" value="1"/>
</dbReference>
<evidence type="ECO:0000256" key="1">
    <source>
        <dbReference type="ARBA" id="ARBA00022450"/>
    </source>
</evidence>
<keyword evidence="6" id="KW-0012">Acyltransferase</keyword>
<evidence type="ECO:0000259" key="9">
    <source>
        <dbReference type="PROSITE" id="PS52004"/>
    </source>
</evidence>
<dbReference type="Pfam" id="PF00698">
    <property type="entry name" value="Acyl_transf_1"/>
    <property type="match status" value="1"/>
</dbReference>
<dbReference type="CDD" id="cd05195">
    <property type="entry name" value="enoyl_red"/>
    <property type="match status" value="1"/>
</dbReference>
<evidence type="ECO:0000259" key="10">
    <source>
        <dbReference type="PROSITE" id="PS52019"/>
    </source>
</evidence>
<dbReference type="SUPFAM" id="SSF53335">
    <property type="entry name" value="S-adenosyl-L-methionine-dependent methyltransferases"/>
    <property type="match status" value="1"/>
</dbReference>
<dbReference type="PANTHER" id="PTHR43775">
    <property type="entry name" value="FATTY ACID SYNTHASE"/>
    <property type="match status" value="1"/>
</dbReference>
<evidence type="ECO:0000256" key="2">
    <source>
        <dbReference type="ARBA" id="ARBA00022553"/>
    </source>
</evidence>
<dbReference type="Pfam" id="PF16197">
    <property type="entry name" value="KAsynt_C_assoc"/>
    <property type="match status" value="1"/>
</dbReference>
<dbReference type="InterPro" id="IPR032821">
    <property type="entry name" value="PKS_assoc"/>
</dbReference>
<dbReference type="InterPro" id="IPR009081">
    <property type="entry name" value="PP-bd_ACP"/>
</dbReference>
<dbReference type="Gene3D" id="3.40.366.10">
    <property type="entry name" value="Malonyl-Coenzyme A Acyl Carrier Protein, domain 2"/>
    <property type="match status" value="1"/>
</dbReference>
<dbReference type="SUPFAM" id="SSF50129">
    <property type="entry name" value="GroES-like"/>
    <property type="match status" value="1"/>
</dbReference>
<keyword evidence="12" id="KW-1185">Reference proteome</keyword>
<dbReference type="InterPro" id="IPR011032">
    <property type="entry name" value="GroES-like_sf"/>
</dbReference>
<dbReference type="InterPro" id="IPR049551">
    <property type="entry name" value="PKS_DH_C"/>
</dbReference>
<dbReference type="Gene3D" id="3.40.47.10">
    <property type="match status" value="1"/>
</dbReference>
<dbReference type="GO" id="GO:0031177">
    <property type="term" value="F:phosphopantetheine binding"/>
    <property type="evidence" value="ECO:0007669"/>
    <property type="project" value="InterPro"/>
</dbReference>
<dbReference type="Pfam" id="PF21089">
    <property type="entry name" value="PKS_DH_N"/>
    <property type="match status" value="1"/>
</dbReference>
<feature type="domain" description="Carrier" evidence="8">
    <location>
        <begin position="2368"/>
        <end position="2445"/>
    </location>
</feature>
<dbReference type="RefSeq" id="WP_183795568.1">
    <property type="nucleotide sequence ID" value="NZ_JACIDU010000030.1"/>
</dbReference>
<evidence type="ECO:0000313" key="11">
    <source>
        <dbReference type="EMBL" id="MBB4105778.1"/>
    </source>
</evidence>
<dbReference type="Gene3D" id="3.10.129.110">
    <property type="entry name" value="Polyketide synthase dehydratase"/>
    <property type="match status" value="1"/>
</dbReference>
<dbReference type="GO" id="GO:0006633">
    <property type="term" value="P:fatty acid biosynthetic process"/>
    <property type="evidence" value="ECO:0007669"/>
    <property type="project" value="InterPro"/>
</dbReference>
<organism evidence="11 12">
    <name type="scientific">Allorhizobium borbori</name>
    <dbReference type="NCBI Taxonomy" id="485907"/>
    <lineage>
        <taxon>Bacteria</taxon>
        <taxon>Pseudomonadati</taxon>
        <taxon>Pseudomonadota</taxon>
        <taxon>Alphaproteobacteria</taxon>
        <taxon>Hyphomicrobiales</taxon>
        <taxon>Rhizobiaceae</taxon>
        <taxon>Rhizobium/Agrobacterium group</taxon>
        <taxon>Allorhizobium</taxon>
    </lineage>
</organism>
<sequence length="2482" mass="262315">MTIEILGYACSVPSAGSPEQLFELLRDGVCAVTEIPESRWDKARFWHPVRGTPGKAYTFAAGVLDNVFDFDPAVFGLSAREASYMDPQQRVLLQLVWRALEDAGLAQGDLQGERVGVYIGSSGLDHGNLYIEDPASGGPYFMTGNTLSIVSNRISHVFGLSGPSMTIDTACSSSLVALSQAERALLDGEIDTAIVGGVNLLLHPFSFIGFSQARMLSPEGLCRAYGQNGEGYVRAEGAGVIVLRRSERVAAEGGRSRATLLAAGMNSAGRTNGISLPSREAQAELLRSIYEERGLDPARLAFVEGHGTGTRVGDPAEVWAIGETLGKARTDVLPIGSIKTNIGHAEPASGILGLIKAILALENDFLPPSLHAEILNEDIDFAGLNIEVNTRGRVLPRGAERRLAGVNSFGFGGTNVHVVISDPPIRAVEPVVDEGGVFTVSAHTATALEALLRDYAVRMTGATPQEGARIVAATRNSMPLKHRFAVSGRNAADIAASIEAHLDGAGAGEVGEAPAKAVKTAFVYAGNGSQWAGMGLDAYRENAEFRARFDDFAALFAERTGEDLVAILHAPDLASLLRDARIAQPLLFAVQAALTDCLGARGVKPDAVFGHSVGEVAAAYAAGILTAADAATVVAVRSRHQHALAGAGTMAAVVMSEKAVEAFVTARGLAGIHVAAVNAHNSVTISGPVEEIKAFKKYAQAARVVCHVLDIDYPFHHPVIDRERDAFLAEIPAIAPVGGHTPYISTVTGKVLDGAALDAQYWWHNVREPVAFEAGISAALELGCNLFIEISPRPILSGYVTETAKQASAAVAVIPTFARPGLAEGDDPVERSAMRAIAHGATPVTASAERIFGVSLPPLPFENKEYRTQKTSDGINVFGRDLVEAPYTLLGWRADPLASVWKNHIDALLLPDLAGHVVDGKPIMPGSAYIEIAVQAARRFYGSAEVEITNLEIFRPLDLRDTRIAEVSTRISPETGVIEIASREYMSEDGWAVHATARSRKSAGLSRKPELNVVPFGKAHEIRAEEAYETARRFGLDYAECFQLLSRAELFGERHLVVDLKSPDAPLHPWLTYDLNPISIDAAFHGLVALFGRLTGEADGAPYIPVRFGAIRTGVAGKEITRAVVEIQRFSANSLKARFELMAEDGTLVATLDDCRFRRTWLRQHNTLETVTFHYETVANGFLTGHRPAAILPAGVAPAAQGDEPGEATLLIDAAVHRACHDIALVLANGSGRIEMSRLPHDRAFACFLASCLYTLEDAGLANFDGNGWSVPVENGLPPLAVLLREVYRRFPGRVAEAVLVNDVQVETLERLARGATGEESRSSRFLSEATLDHVRHHTPLGRLRDERVLEAAARALASVTPGQAFTLLEAGAVSVAFSARLADMAALKGARLVILEPSDHLRRTLELTFERNPMVEVLPFEAGILADGADLAISASGSLYASLRNGGALNDALRAVAACGGALVAVEQPSSGLADFVFGLTDDWFAESASPEFPLGRFASPSQWEDALKELGFADARAELSDAEDGSLLIISAEASAANVEPSIEPTAFGTVMQILEAGASPLALAGAECVRAAYEPDGGAAAFADLFANWREEPVQAVLVLPTVADATGSATLQDHVLTLSAFAEAARARAQAVSGVKPARLVIVAPGGSPAGAEAAEAVASGVWTFTRVLQNEYEEVETFLLDADPAAPETEKAVARLLAYKGDEREWLLDSKTDLLSVIRAVPGPAPVALRTTLDFKAATIRQHTSGRVDSIVWEERGLPTPKAGEVVVEVAATGLNFRDVMWSMGLLPEEALEDGFAGATIGMEMAGTVLAVGAGVTDIAPGERVMGIGPEAFSTHMVVAREGLMRLPSGMDLAAAATVPVAFLTAYYAMVELGRIRAGETILIHGAAGGVGLAALQIAKLKGATVIATAGTVEKRRFLSMLGADHVFDSRSLDFVGDVLRVTGGEGVELVLNSLFAEAMERSFELVKPFGRFLELGKRDYYSDRKLALRPFRRNVSYFGIDADQLLVKAPALTHRIFDEIGALFAEGKLSPLPFRAFHYDETAGAFRLMQNAGHIGKIVVLPPMAGKDPVRVATDGKLALPTGVYLVAGGIGGFGLAAADWLVKRGAKHVALATRRGVPDEETVATIAAWKAAGVSASVHACDITSEASVAELLTRLRAIGPLKGVLHAAMVLDDALISNLDRARNRPVIDVKASGAAVLDRLTRGDDLALFLMFSSATTMIGNPGQGNYVAANGYLEGLARARRVAGLPALAVGFGAIADTGFLARNTGVNDILSKRLGKSALRARDALAFVERCLVGDTGTVDAATVMVAELDWASASALKITAQPLFSAIPRNAGAGSQGGDGEQVDLAALIAGKPAEEAQAILQRFLAGEIAGILKVAEDSVTADKVLKDIGLDSLMAMELGVGFQQKTGIDIPLSGMGDGATVGDIVRKLHEKVTARGGGEDEASFEDSIVEGLANKHMNAEAEKGAGQNG</sequence>
<dbReference type="PANTHER" id="PTHR43775:SF37">
    <property type="entry name" value="SI:DKEY-61P9.11"/>
    <property type="match status" value="1"/>
</dbReference>
<name>A0A7W6K5W0_9HYPH</name>
<gene>
    <name evidence="11" type="ORF">GGQ66_004366</name>
</gene>
<keyword evidence="3 11" id="KW-0808">Transferase</keyword>
<dbReference type="InterPro" id="IPR014031">
    <property type="entry name" value="Ketoacyl_synth_C"/>
</dbReference>